<proteinExistence type="predicted"/>
<accession>A0AB36JS98</accession>
<evidence type="ECO:0000313" key="1">
    <source>
        <dbReference type="EMBL" id="ONK29574.1"/>
    </source>
</evidence>
<reference evidence="3 4" key="1">
    <citation type="submission" date="2016-12" db="EMBL/GenBank/DDBJ databases">
        <authorList>
            <person name="Gulvik C.A."/>
        </authorList>
    </citation>
    <scope>NUCLEOTIDE SEQUENCE [LARGE SCALE GENOMIC DNA]</scope>
    <source>
        <strain evidence="2 4">12-5202</strain>
        <strain evidence="1 3">12-5291</strain>
    </source>
</reference>
<dbReference type="EMBL" id="MSPR01000002">
    <property type="protein sequence ID" value="ONK30858.1"/>
    <property type="molecule type" value="Genomic_DNA"/>
</dbReference>
<dbReference type="AlphaFoldDB" id="A0AB36JS98"/>
<dbReference type="EMBL" id="MSPT01000001">
    <property type="protein sequence ID" value="ONK29574.1"/>
    <property type="molecule type" value="Genomic_DNA"/>
</dbReference>
<gene>
    <name evidence="2" type="ORF">BVE84_02000</name>
    <name evidence="1" type="ORF">BVE86_00690</name>
</gene>
<keyword evidence="4" id="KW-1185">Reference proteome</keyword>
<dbReference type="Proteomes" id="UP000188946">
    <property type="component" value="Unassembled WGS sequence"/>
</dbReference>
<protein>
    <submittedName>
        <fullName evidence="1">Uncharacterized protein</fullName>
    </submittedName>
</protein>
<sequence>MFVEHEEIYLFSELLARVQLVRYKARKKLKAKIGLKQFGELFQRSPRKKKVTIEARAGK</sequence>
<dbReference type="Proteomes" id="UP000188600">
    <property type="component" value="Unassembled WGS sequence"/>
</dbReference>
<comment type="caution">
    <text evidence="1">The sequence shown here is derived from an EMBL/GenBank/DDBJ whole genome shotgun (WGS) entry which is preliminary data.</text>
</comment>
<evidence type="ECO:0000313" key="2">
    <source>
        <dbReference type="EMBL" id="ONK30858.1"/>
    </source>
</evidence>
<evidence type="ECO:0000313" key="4">
    <source>
        <dbReference type="Proteomes" id="UP000188946"/>
    </source>
</evidence>
<organism evidence="1 3">
    <name type="scientific">Streptococcus azizii</name>
    <dbReference type="NCBI Taxonomy" id="1579424"/>
    <lineage>
        <taxon>Bacteria</taxon>
        <taxon>Bacillati</taxon>
        <taxon>Bacillota</taxon>
        <taxon>Bacilli</taxon>
        <taxon>Lactobacillales</taxon>
        <taxon>Streptococcaceae</taxon>
        <taxon>Streptococcus</taxon>
    </lineage>
</organism>
<evidence type="ECO:0000313" key="3">
    <source>
        <dbReference type="Proteomes" id="UP000188600"/>
    </source>
</evidence>
<name>A0AB36JS98_9STRE</name>